<evidence type="ECO:0000313" key="14">
    <source>
        <dbReference type="EMBL" id="TNB49502.1"/>
    </source>
</evidence>
<feature type="binding site" evidence="11">
    <location>
        <position position="110"/>
    </location>
    <ligand>
        <name>[4Fe-4S] cluster</name>
        <dbReference type="ChEBI" id="CHEBI:49883"/>
        <note>4Fe-4S-S-AdoMet</note>
    </ligand>
</feature>
<feature type="domain" description="Radical SAM core" evidence="13">
    <location>
        <begin position="92"/>
        <end position="304"/>
    </location>
</feature>
<keyword evidence="10" id="KW-0413">Isomerase</keyword>
<sequence length="352" mass="38786">MTKSGAKAVVSAAGLVRHGLAHPDDSAALEAVAENFRIRIPAHVLETLDGAPADDPLRAQYVPDARELDHHEDESEDPIGDQVFERVKGITHRYPDRLLLKPTHSCQVYCRFCFRRESVGKPEAALDGAELEAALDYIRAHEEIFEVILSGGDPLVLSDRRLGSLMEALGDIAHVGVIRFHTRAPLVSPERVSENLVSALKRAGKTVNIVIHVNHVRELTDVVRAGLARLADSGMPLFSQTVLLKDVNDDAETLAALFRALLTNRVKPYYLHHLDHAKGVSHFAVPITRGQAIMRALRGRVSGLCLPTYVLDIPGGHGKVPVGPVYLEELEAAGDYQVEDYLGVRHRYSDWR</sequence>
<evidence type="ECO:0000256" key="11">
    <source>
        <dbReference type="PIRSR" id="PIRSR004911-1"/>
    </source>
</evidence>
<keyword evidence="5" id="KW-0949">S-adenosyl-L-methionine</keyword>
<dbReference type="InterPro" id="IPR022447">
    <property type="entry name" value="Lys_aminomutase-rel"/>
</dbReference>
<dbReference type="PROSITE" id="PS51918">
    <property type="entry name" value="RADICAL_SAM"/>
    <property type="match status" value="1"/>
</dbReference>
<dbReference type="AlphaFoldDB" id="A0A5C4JW17"/>
<evidence type="ECO:0000256" key="12">
    <source>
        <dbReference type="PIRSR" id="PIRSR603739-50"/>
    </source>
</evidence>
<evidence type="ECO:0000256" key="2">
    <source>
        <dbReference type="ARBA" id="ARBA00001966"/>
    </source>
</evidence>
<evidence type="ECO:0000313" key="15">
    <source>
        <dbReference type="Proteomes" id="UP000307874"/>
    </source>
</evidence>
<dbReference type="Gene3D" id="3.20.20.70">
    <property type="entry name" value="Aldolase class I"/>
    <property type="match status" value="1"/>
</dbReference>
<dbReference type="NCBIfam" id="TIGR03822">
    <property type="entry name" value="AblA_like_2"/>
    <property type="match status" value="1"/>
</dbReference>
<dbReference type="RefSeq" id="WP_138746546.1">
    <property type="nucleotide sequence ID" value="NZ_VCLB01000001.1"/>
</dbReference>
<dbReference type="SFLD" id="SFLDS00029">
    <property type="entry name" value="Radical_SAM"/>
    <property type="match status" value="1"/>
</dbReference>
<dbReference type="CDD" id="cd01335">
    <property type="entry name" value="Radical_SAM"/>
    <property type="match status" value="1"/>
</dbReference>
<evidence type="ECO:0000256" key="8">
    <source>
        <dbReference type="ARBA" id="ARBA00023004"/>
    </source>
</evidence>
<dbReference type="InterPro" id="IPR003739">
    <property type="entry name" value="Lys_aminomutase/Glu_NH3_mut"/>
</dbReference>
<keyword evidence="9 11" id="KW-0411">Iron-sulfur</keyword>
<comment type="caution">
    <text evidence="14">The sequence shown here is derived from an EMBL/GenBank/DDBJ whole genome shotgun (WGS) entry which is preliminary data.</text>
</comment>
<proteinExistence type="inferred from homology"/>
<dbReference type="GO" id="GO:0016853">
    <property type="term" value="F:isomerase activity"/>
    <property type="evidence" value="ECO:0007669"/>
    <property type="project" value="UniProtKB-KW"/>
</dbReference>
<dbReference type="GO" id="GO:0051539">
    <property type="term" value="F:4 iron, 4 sulfur cluster binding"/>
    <property type="evidence" value="ECO:0007669"/>
    <property type="project" value="UniProtKB-KW"/>
</dbReference>
<dbReference type="Pfam" id="PF04055">
    <property type="entry name" value="Radical_SAM"/>
    <property type="match status" value="1"/>
</dbReference>
<dbReference type="OrthoDB" id="9768064at2"/>
<reference evidence="14 15" key="1">
    <citation type="submission" date="2019-06" db="EMBL/GenBank/DDBJ databases">
        <title>Martelella lutilitoris sp. nov., isolated from a tidal mudflat.</title>
        <authorList>
            <person name="Kim Y.-J."/>
        </authorList>
    </citation>
    <scope>NUCLEOTIDE SEQUENCE [LARGE SCALE GENOMIC DNA]</scope>
    <source>
        <strain evidence="14 15">GH2-6</strain>
    </source>
</reference>
<dbReference type="PIRSF" id="PIRSF004911">
    <property type="entry name" value="DUF160"/>
    <property type="match status" value="1"/>
</dbReference>
<comment type="cofactor">
    <cofactor evidence="1 12">
        <name>pyridoxal 5'-phosphate</name>
        <dbReference type="ChEBI" id="CHEBI:597326"/>
    </cofactor>
</comment>
<evidence type="ECO:0000256" key="6">
    <source>
        <dbReference type="ARBA" id="ARBA00022723"/>
    </source>
</evidence>
<dbReference type="GO" id="GO:0046872">
    <property type="term" value="F:metal ion binding"/>
    <property type="evidence" value="ECO:0007669"/>
    <property type="project" value="UniProtKB-KW"/>
</dbReference>
<dbReference type="PANTHER" id="PTHR30538">
    <property type="entry name" value="LYSINE 2,3-AMINOMUTASE-RELATED"/>
    <property type="match status" value="1"/>
</dbReference>
<protein>
    <submittedName>
        <fullName evidence="14">Lysine-2,3-aminomutase-like protein</fullName>
    </submittedName>
</protein>
<dbReference type="InterPro" id="IPR025895">
    <property type="entry name" value="LAM_C_dom"/>
</dbReference>
<dbReference type="NCBIfam" id="TIGR00238">
    <property type="entry name" value="KamA family radical SAM protein"/>
    <property type="match status" value="1"/>
</dbReference>
<evidence type="ECO:0000256" key="10">
    <source>
        <dbReference type="ARBA" id="ARBA00023235"/>
    </source>
</evidence>
<evidence type="ECO:0000256" key="5">
    <source>
        <dbReference type="ARBA" id="ARBA00022691"/>
    </source>
</evidence>
<dbReference type="PANTHER" id="PTHR30538:SF1">
    <property type="entry name" value="L-LYSINE 2,3-AMINOMUTASE"/>
    <property type="match status" value="1"/>
</dbReference>
<evidence type="ECO:0000256" key="3">
    <source>
        <dbReference type="ARBA" id="ARBA00008703"/>
    </source>
</evidence>
<feature type="modified residue" description="N6-(pyridoxal phosphate)lysine" evidence="12">
    <location>
        <position position="319"/>
    </location>
</feature>
<accession>A0A5C4JW17</accession>
<dbReference type="EMBL" id="VCLB01000001">
    <property type="protein sequence ID" value="TNB49502.1"/>
    <property type="molecule type" value="Genomic_DNA"/>
</dbReference>
<dbReference type="SUPFAM" id="SSF102114">
    <property type="entry name" value="Radical SAM enzymes"/>
    <property type="match status" value="1"/>
</dbReference>
<keyword evidence="15" id="KW-1185">Reference proteome</keyword>
<gene>
    <name evidence="14" type="ORF">FF124_00645</name>
</gene>
<keyword evidence="4 11" id="KW-0004">4Fe-4S</keyword>
<name>A0A5C4JW17_9HYPH</name>
<evidence type="ECO:0000256" key="7">
    <source>
        <dbReference type="ARBA" id="ARBA00022898"/>
    </source>
</evidence>
<evidence type="ECO:0000256" key="4">
    <source>
        <dbReference type="ARBA" id="ARBA00022485"/>
    </source>
</evidence>
<dbReference type="InterPro" id="IPR013785">
    <property type="entry name" value="Aldolase_TIM"/>
</dbReference>
<comment type="similarity">
    <text evidence="3">Belongs to the radical SAM superfamily. KamA family.</text>
</comment>
<keyword evidence="6 11" id="KW-0479">Metal-binding</keyword>
<keyword evidence="7 12" id="KW-0663">Pyridoxal phosphate</keyword>
<keyword evidence="8" id="KW-0408">Iron</keyword>
<feature type="binding site" evidence="11">
    <location>
        <position position="106"/>
    </location>
    <ligand>
        <name>[4Fe-4S] cluster</name>
        <dbReference type="ChEBI" id="CHEBI:49883"/>
        <note>4Fe-4S-S-AdoMet</note>
    </ligand>
</feature>
<dbReference type="Proteomes" id="UP000307874">
    <property type="component" value="Unassembled WGS sequence"/>
</dbReference>
<dbReference type="Pfam" id="PF12544">
    <property type="entry name" value="LAM_C"/>
    <property type="match status" value="1"/>
</dbReference>
<evidence type="ECO:0000256" key="1">
    <source>
        <dbReference type="ARBA" id="ARBA00001933"/>
    </source>
</evidence>
<evidence type="ECO:0000259" key="13">
    <source>
        <dbReference type="PROSITE" id="PS51918"/>
    </source>
</evidence>
<comment type="cofactor">
    <cofactor evidence="2">
        <name>[4Fe-4S] cluster</name>
        <dbReference type="ChEBI" id="CHEBI:49883"/>
    </cofactor>
</comment>
<dbReference type="InterPro" id="IPR058240">
    <property type="entry name" value="rSAM_sf"/>
</dbReference>
<organism evidence="14 15">
    <name type="scientific">Martelella lutilitoris</name>
    <dbReference type="NCBI Taxonomy" id="2583532"/>
    <lineage>
        <taxon>Bacteria</taxon>
        <taxon>Pseudomonadati</taxon>
        <taxon>Pseudomonadota</taxon>
        <taxon>Alphaproteobacteria</taxon>
        <taxon>Hyphomicrobiales</taxon>
        <taxon>Aurantimonadaceae</taxon>
        <taxon>Martelella</taxon>
    </lineage>
</organism>
<dbReference type="InterPro" id="IPR007197">
    <property type="entry name" value="rSAM"/>
</dbReference>
<evidence type="ECO:0000256" key="9">
    <source>
        <dbReference type="ARBA" id="ARBA00023014"/>
    </source>
</evidence>
<feature type="binding site" evidence="11">
    <location>
        <position position="113"/>
    </location>
    <ligand>
        <name>[4Fe-4S] cluster</name>
        <dbReference type="ChEBI" id="CHEBI:49883"/>
        <note>4Fe-4S-S-AdoMet</note>
    </ligand>
</feature>
<dbReference type="SFLD" id="SFLDG01070">
    <property type="entry name" value="PLP-dependent"/>
    <property type="match status" value="1"/>
</dbReference>